<evidence type="ECO:0000313" key="2">
    <source>
        <dbReference type="EMBL" id="CUX68980.1"/>
    </source>
</evidence>
<protein>
    <recommendedName>
        <fullName evidence="1">DUF6815 domain-containing protein</fullName>
    </recommendedName>
</protein>
<feature type="domain" description="DUF6815" evidence="1">
    <location>
        <begin position="221"/>
        <end position="328"/>
    </location>
</feature>
<dbReference type="Proteomes" id="UP000191897">
    <property type="component" value="Unassembled WGS sequence"/>
</dbReference>
<evidence type="ECO:0000313" key="3">
    <source>
        <dbReference type="Proteomes" id="UP000191897"/>
    </source>
</evidence>
<gene>
    <name evidence="2" type="ORF">AGR4C_pc30125</name>
</gene>
<dbReference type="AlphaFoldDB" id="A0A1S7SGF1"/>
<proteinExistence type="predicted"/>
<name>A0A1S7SGF1_AGRTU</name>
<dbReference type="InterPro" id="IPR049212">
    <property type="entry name" value="DUF6815"/>
</dbReference>
<dbReference type="Pfam" id="PF20668">
    <property type="entry name" value="DUF6815"/>
    <property type="match status" value="1"/>
</dbReference>
<dbReference type="RefSeq" id="WP_045023385.1">
    <property type="nucleotide sequence ID" value="NZ_LT009734.1"/>
</dbReference>
<evidence type="ECO:0000259" key="1">
    <source>
        <dbReference type="Pfam" id="PF20668"/>
    </source>
</evidence>
<dbReference type="EMBL" id="FBWC01000045">
    <property type="protein sequence ID" value="CUX68980.1"/>
    <property type="molecule type" value="Genomic_DNA"/>
</dbReference>
<organism evidence="2 3">
    <name type="scientific">Agrobacterium tumefaciens str. Kerr 14</name>
    <dbReference type="NCBI Taxonomy" id="1183424"/>
    <lineage>
        <taxon>Bacteria</taxon>
        <taxon>Pseudomonadati</taxon>
        <taxon>Pseudomonadota</taxon>
        <taxon>Alphaproteobacteria</taxon>
        <taxon>Hyphomicrobiales</taxon>
        <taxon>Rhizobiaceae</taxon>
        <taxon>Rhizobium/Agrobacterium group</taxon>
        <taxon>Agrobacterium</taxon>
        <taxon>Agrobacterium tumefaciens complex</taxon>
    </lineage>
</organism>
<accession>A0A1S7SGF1</accession>
<reference evidence="2 3" key="1">
    <citation type="submission" date="2016-01" db="EMBL/GenBank/DDBJ databases">
        <authorList>
            <person name="Oliw E.H."/>
        </authorList>
    </citation>
    <scope>NUCLEOTIDE SEQUENCE [LARGE SCALE GENOMIC DNA]</scope>
    <source>
        <strain evidence="2 3">Kerr 14</strain>
    </source>
</reference>
<dbReference type="NCBIfam" id="NF033816">
    <property type="entry name" value="Cj0069_fam"/>
    <property type="match status" value="1"/>
</dbReference>
<sequence length="351" mass="38838">MMNSSPRIAIVWRGDREARRAATPQNNRFHRIFEELAAVGLAPEPAVFDEAFADEFLAQLLQVDAVLVWVNPLDDGKTRTVLDRLLRKVAETGRFVSAHPDVILKMGVKEVLYETRHIGWGVDTRLYRTPAEAREALLPTLQAEGARVLKRNRGNGGQGIWKVELFESPSAGTTFVRVLEARSGSMPETVALDEFIARCEAYFEDNGCIVDQPFQPRLPKGMIRCYMSGGRAVGFGHQLIKALVTPPPGSEAQPLQPGPRIMHPASAEPFRALKQKMEDEWTPEMMAALGIEEAALPIIWDADFLFGPPDASGADTYVLCEINVSSVFAIPDEAPAEIAREMALRLRLPLP</sequence>